<dbReference type="Proteomes" id="UP000219331">
    <property type="component" value="Unassembled WGS sequence"/>
</dbReference>
<dbReference type="STRING" id="538381.GCA_001696535_00063"/>
<proteinExistence type="predicted"/>
<dbReference type="SUPFAM" id="SSF101874">
    <property type="entry name" value="YceI-like"/>
    <property type="match status" value="1"/>
</dbReference>
<dbReference type="InterPro" id="IPR007372">
    <property type="entry name" value="Lipid/polyisoprenoid-bd_YceI"/>
</dbReference>
<keyword evidence="4" id="KW-1185">Reference proteome</keyword>
<organism evidence="3 4">
    <name type="scientific">Stappia indica</name>
    <dbReference type="NCBI Taxonomy" id="538381"/>
    <lineage>
        <taxon>Bacteria</taxon>
        <taxon>Pseudomonadati</taxon>
        <taxon>Pseudomonadota</taxon>
        <taxon>Alphaproteobacteria</taxon>
        <taxon>Hyphomicrobiales</taxon>
        <taxon>Stappiaceae</taxon>
        <taxon>Stappia</taxon>
    </lineage>
</organism>
<feature type="signal peptide" evidence="1">
    <location>
        <begin position="1"/>
        <end position="20"/>
    </location>
</feature>
<dbReference type="PANTHER" id="PTHR34406">
    <property type="entry name" value="PROTEIN YCEI"/>
    <property type="match status" value="1"/>
</dbReference>
<dbReference type="AlphaFoldDB" id="A0A285S9T9"/>
<evidence type="ECO:0000259" key="2">
    <source>
        <dbReference type="SMART" id="SM00867"/>
    </source>
</evidence>
<sequence length="191" mass="20502">MIRLTAAALALALAAAPAIAEPVAYDFDKSHANLTFSYNHLGYSTTEGRFGDWEGELVIDQETPANSRISMTVNTDSLDTFWGERDTHFKSADFFEVAAHPTATFVSTGVEKTGENTLAVSGDLTIKGITKPVTFDVTINSIGEHPMAKTPAVGLDATTVVKRSDFGMNMFVPYVGDEVTISFSAEALQAK</sequence>
<reference evidence="3 4" key="1">
    <citation type="submission" date="2017-08" db="EMBL/GenBank/DDBJ databases">
        <authorList>
            <person name="de Groot N.N."/>
        </authorList>
    </citation>
    <scope>NUCLEOTIDE SEQUENCE [LARGE SCALE GENOMIC DNA]</scope>
    <source>
        <strain evidence="3 4">USBA 352</strain>
    </source>
</reference>
<gene>
    <name evidence="3" type="ORF">SAMN05421512_104331</name>
</gene>
<dbReference type="PANTHER" id="PTHR34406:SF1">
    <property type="entry name" value="PROTEIN YCEI"/>
    <property type="match status" value="1"/>
</dbReference>
<evidence type="ECO:0000313" key="4">
    <source>
        <dbReference type="Proteomes" id="UP000219331"/>
    </source>
</evidence>
<dbReference type="EMBL" id="OBML01000004">
    <property type="protein sequence ID" value="SOC04151.1"/>
    <property type="molecule type" value="Genomic_DNA"/>
</dbReference>
<name>A0A285S9T9_9HYPH</name>
<evidence type="ECO:0000313" key="3">
    <source>
        <dbReference type="EMBL" id="SOC04151.1"/>
    </source>
</evidence>
<accession>A0A285S9T9</accession>
<dbReference type="RefSeq" id="WP_067214715.1">
    <property type="nucleotide sequence ID" value="NZ_JAJGNR010000005.1"/>
</dbReference>
<evidence type="ECO:0000256" key="1">
    <source>
        <dbReference type="SAM" id="SignalP"/>
    </source>
</evidence>
<feature type="chain" id="PRO_5011723316" evidence="1">
    <location>
        <begin position="21"/>
        <end position="191"/>
    </location>
</feature>
<dbReference type="Gene3D" id="2.40.128.110">
    <property type="entry name" value="Lipid/polyisoprenoid-binding, YceI-like"/>
    <property type="match status" value="1"/>
</dbReference>
<dbReference type="Pfam" id="PF04264">
    <property type="entry name" value="YceI"/>
    <property type="match status" value="1"/>
</dbReference>
<dbReference type="InterPro" id="IPR036761">
    <property type="entry name" value="TTHA0802/YceI-like_sf"/>
</dbReference>
<dbReference type="OrthoDB" id="9811006at2"/>
<protein>
    <submittedName>
        <fullName evidence="3">Polyisoprenoid-binding protein YceI</fullName>
    </submittedName>
</protein>
<feature type="domain" description="Lipid/polyisoprenoid-binding YceI-like" evidence="2">
    <location>
        <begin position="24"/>
        <end position="188"/>
    </location>
</feature>
<dbReference type="SMART" id="SM00867">
    <property type="entry name" value="YceI"/>
    <property type="match status" value="1"/>
</dbReference>
<keyword evidence="1" id="KW-0732">Signal</keyword>